<sequence>MVATGTKVYDLCADLNTYTAVTEKKNYEMVYGTPPNVKDLSVWGSVCFAHIPAVLRKGNKLSARAVKFRFLGMSEDTKGHRLWNIYNKKHMVSRDVLFDTIDVANMVRKAFRSSEPEDTSESAAREPPAEINLPATESTGAVGATTLVTKSTGTVGASKRRRVGLVEPPSWDPRPRRETKRPKRYQDYQCFKARMDNTIS</sequence>
<evidence type="ECO:0000259" key="2">
    <source>
        <dbReference type="Pfam" id="PF25597"/>
    </source>
</evidence>
<dbReference type="Proteomes" id="UP001165121">
    <property type="component" value="Unassembled WGS sequence"/>
</dbReference>
<keyword evidence="4" id="KW-1185">Reference proteome</keyword>
<feature type="domain" description="Retroviral polymerase SH3-like" evidence="2">
    <location>
        <begin position="45"/>
        <end position="99"/>
    </location>
</feature>
<evidence type="ECO:0000256" key="1">
    <source>
        <dbReference type="SAM" id="MobiDB-lite"/>
    </source>
</evidence>
<organism evidence="3 4">
    <name type="scientific">Phytophthora fragariaefolia</name>
    <dbReference type="NCBI Taxonomy" id="1490495"/>
    <lineage>
        <taxon>Eukaryota</taxon>
        <taxon>Sar</taxon>
        <taxon>Stramenopiles</taxon>
        <taxon>Oomycota</taxon>
        <taxon>Peronosporomycetes</taxon>
        <taxon>Peronosporales</taxon>
        <taxon>Peronosporaceae</taxon>
        <taxon>Phytophthora</taxon>
    </lineage>
</organism>
<evidence type="ECO:0000313" key="3">
    <source>
        <dbReference type="EMBL" id="GMG16291.1"/>
    </source>
</evidence>
<gene>
    <name evidence="3" type="ORF">Pfra01_002971100</name>
</gene>
<dbReference type="EMBL" id="BSXT01018928">
    <property type="protein sequence ID" value="GMG16291.1"/>
    <property type="molecule type" value="Genomic_DNA"/>
</dbReference>
<name>A0A9W6YPK6_9STRA</name>
<proteinExistence type="predicted"/>
<reference evidence="3" key="1">
    <citation type="submission" date="2023-04" db="EMBL/GenBank/DDBJ databases">
        <title>Phytophthora fragariaefolia NBRC 109709.</title>
        <authorList>
            <person name="Ichikawa N."/>
            <person name="Sato H."/>
            <person name="Tonouchi N."/>
        </authorList>
    </citation>
    <scope>NUCLEOTIDE SEQUENCE</scope>
    <source>
        <strain evidence="3">NBRC 109709</strain>
    </source>
</reference>
<evidence type="ECO:0000313" key="4">
    <source>
        <dbReference type="Proteomes" id="UP001165121"/>
    </source>
</evidence>
<dbReference type="OrthoDB" id="109980at2759"/>
<accession>A0A9W6YPK6</accession>
<feature type="region of interest" description="Disordered" evidence="1">
    <location>
        <begin position="111"/>
        <end position="187"/>
    </location>
</feature>
<protein>
    <submittedName>
        <fullName evidence="3">Unnamed protein product</fullName>
    </submittedName>
</protein>
<comment type="caution">
    <text evidence="3">The sequence shown here is derived from an EMBL/GenBank/DDBJ whole genome shotgun (WGS) entry which is preliminary data.</text>
</comment>
<dbReference type="InterPro" id="IPR057670">
    <property type="entry name" value="SH3_retrovirus"/>
</dbReference>
<feature type="compositionally biased region" description="Polar residues" evidence="1">
    <location>
        <begin position="146"/>
        <end position="155"/>
    </location>
</feature>
<dbReference type="AlphaFoldDB" id="A0A9W6YPK6"/>
<dbReference type="Pfam" id="PF25597">
    <property type="entry name" value="SH3_retrovirus"/>
    <property type="match status" value="1"/>
</dbReference>